<dbReference type="Proteomes" id="UP000005867">
    <property type="component" value="Chromosome"/>
</dbReference>
<reference evidence="1 2" key="1">
    <citation type="journal article" date="2012" name="J. Bacteriol.">
        <title>Complete genome sequence of strain 1860, a crenarchaeon of the genus pyrobaculum able to grow with various electron acceptors.</title>
        <authorList>
            <person name="Mardanov A.V."/>
            <person name="Gumerov V.M."/>
            <person name="Slobodkina G.B."/>
            <person name="Beletsky A.V."/>
            <person name="Bonch-Osmolovskaya E.A."/>
            <person name="Ravin N.V."/>
            <person name="Skryabin K.G."/>
        </authorList>
    </citation>
    <scope>NUCLEOTIDE SEQUENCE [LARGE SCALE GENOMIC DNA]</scope>
    <source>
        <strain evidence="1 2">1860</strain>
    </source>
</reference>
<dbReference type="AlphaFoldDB" id="G7VC53"/>
<protein>
    <submittedName>
        <fullName evidence="1">Uncharacterized protein</fullName>
    </submittedName>
</protein>
<organism evidence="1 2">
    <name type="scientific">Pyrobaculum ferrireducens</name>
    <dbReference type="NCBI Taxonomy" id="1104324"/>
    <lineage>
        <taxon>Archaea</taxon>
        <taxon>Thermoproteota</taxon>
        <taxon>Thermoprotei</taxon>
        <taxon>Thermoproteales</taxon>
        <taxon>Thermoproteaceae</taxon>
        <taxon>Pyrobaculum</taxon>
    </lineage>
</organism>
<dbReference type="HOGENOM" id="CLU_2519965_0_0_2"/>
<dbReference type="eggNOG" id="arCOG14035">
    <property type="taxonomic scope" value="Archaea"/>
</dbReference>
<proteinExistence type="predicted"/>
<sequence length="86" mass="9877">MAMQIVETGCVDVAAVTLRIKTFLQQMVGYLPPNFRVIKAEREGDVWVVEVYYVYVSAVLGVPPREIKAVLKVDEKCRILDYREEQ</sequence>
<dbReference type="EMBL" id="CP003098">
    <property type="protein sequence ID" value="AET33739.1"/>
    <property type="molecule type" value="Genomic_DNA"/>
</dbReference>
<keyword evidence="2" id="KW-1185">Reference proteome</keyword>
<evidence type="ECO:0000313" key="2">
    <source>
        <dbReference type="Proteomes" id="UP000005867"/>
    </source>
</evidence>
<dbReference type="KEGG" id="pyr:P186_2351"/>
<evidence type="ECO:0000313" key="1">
    <source>
        <dbReference type="EMBL" id="AET33739.1"/>
    </source>
</evidence>
<dbReference type="BioCyc" id="PSP1104324:GJSN-2299-MONOMER"/>
<name>G7VC53_9CREN</name>
<accession>G7VC53</accession>
<gene>
    <name evidence="1" type="ORF">P186_2351</name>
</gene>